<feature type="region of interest" description="Disordered" evidence="1">
    <location>
        <begin position="148"/>
        <end position="286"/>
    </location>
</feature>
<feature type="compositionally biased region" description="Acidic residues" evidence="1">
    <location>
        <begin position="148"/>
        <end position="159"/>
    </location>
</feature>
<keyword evidence="3" id="KW-1185">Reference proteome</keyword>
<proteinExistence type="predicted"/>
<feature type="compositionally biased region" description="Polar residues" evidence="1">
    <location>
        <begin position="92"/>
        <end position="108"/>
    </location>
</feature>
<evidence type="ECO:0000256" key="1">
    <source>
        <dbReference type="SAM" id="MobiDB-lite"/>
    </source>
</evidence>
<dbReference type="Proteomes" id="UP000242877">
    <property type="component" value="Unassembled WGS sequence"/>
</dbReference>
<feature type="compositionally biased region" description="Polar residues" evidence="1">
    <location>
        <begin position="232"/>
        <end position="266"/>
    </location>
</feature>
<feature type="region of interest" description="Disordered" evidence="1">
    <location>
        <begin position="75"/>
        <end position="124"/>
    </location>
</feature>
<dbReference type="VEuPathDB" id="FungiDB:AAP_00907"/>
<comment type="caution">
    <text evidence="2">The sequence shown here is derived from an EMBL/GenBank/DDBJ whole genome shotgun (WGS) entry which is preliminary data.</text>
</comment>
<evidence type="ECO:0000313" key="3">
    <source>
        <dbReference type="Proteomes" id="UP000242877"/>
    </source>
</evidence>
<gene>
    <name evidence="2" type="ORF">AAP_00907</name>
</gene>
<feature type="compositionally biased region" description="Polar residues" evidence="1">
    <location>
        <begin position="188"/>
        <end position="197"/>
    </location>
</feature>
<keyword evidence="2" id="KW-0418">Kinase</keyword>
<dbReference type="AlphaFoldDB" id="A0A168D1J1"/>
<protein>
    <submittedName>
        <fullName evidence="2">Protein kinase family protein</fullName>
    </submittedName>
</protein>
<dbReference type="GO" id="GO:0016301">
    <property type="term" value="F:kinase activity"/>
    <property type="evidence" value="ECO:0007669"/>
    <property type="project" value="UniProtKB-KW"/>
</dbReference>
<reference evidence="2 3" key="1">
    <citation type="journal article" date="2016" name="Genome Biol. Evol.">
        <title>Divergent and convergent evolution of fungal pathogenicity.</title>
        <authorList>
            <person name="Shang Y."/>
            <person name="Xiao G."/>
            <person name="Zheng P."/>
            <person name="Cen K."/>
            <person name="Zhan S."/>
            <person name="Wang C."/>
        </authorList>
    </citation>
    <scope>NUCLEOTIDE SEQUENCE [LARGE SCALE GENOMIC DNA]</scope>
    <source>
        <strain evidence="2 3">ARSEF 7405</strain>
    </source>
</reference>
<name>A0A168D1J1_9EURO</name>
<dbReference type="OrthoDB" id="447103at2759"/>
<organism evidence="2 3">
    <name type="scientific">Ascosphaera apis ARSEF 7405</name>
    <dbReference type="NCBI Taxonomy" id="392613"/>
    <lineage>
        <taxon>Eukaryota</taxon>
        <taxon>Fungi</taxon>
        <taxon>Dikarya</taxon>
        <taxon>Ascomycota</taxon>
        <taxon>Pezizomycotina</taxon>
        <taxon>Eurotiomycetes</taxon>
        <taxon>Eurotiomycetidae</taxon>
        <taxon>Onygenales</taxon>
        <taxon>Ascosphaeraceae</taxon>
        <taxon>Ascosphaera</taxon>
    </lineage>
</organism>
<evidence type="ECO:0000313" key="2">
    <source>
        <dbReference type="EMBL" id="KZZ97264.1"/>
    </source>
</evidence>
<dbReference type="EMBL" id="AZGZ01000002">
    <property type="protein sequence ID" value="KZZ97264.1"/>
    <property type="molecule type" value="Genomic_DNA"/>
</dbReference>
<accession>A0A168D1J1</accession>
<keyword evidence="2" id="KW-0808">Transferase</keyword>
<sequence>MSNGYHRLVRDQAYKTMDIYLSRIRKYTSSMADTASPNPTASTTEARITTSNETSWAGWAISSFTNKLTSAQGQIEPTANGGLAPSRGPDTNIKSSSLDSPTATSGMTSPERRFQSPIPKSTGEKTLLSAATSKLSLDDSLNNGEILDAWDDMDNDDWDMDKTAEPNAAGSKKPSIASVPSKPLKATPTITRTTSSAAAYDDGGEPDFAGWLAAQSKTKATKTLPKKTAVKQTRTVSTGTIPKTSSKTQTSASRPTRTDVTSTKTSNVKKDDGGNDDDDDDWGAWD</sequence>
<feature type="compositionally biased region" description="Acidic residues" evidence="1">
    <location>
        <begin position="274"/>
        <end position="286"/>
    </location>
</feature>